<dbReference type="RefSeq" id="WP_018386465.1">
    <property type="nucleotide sequence ID" value="NZ_LLZU01000039.1"/>
</dbReference>
<comment type="caution">
    <text evidence="3">The sequence shown here is derived from an EMBL/GenBank/DDBJ whole genome shotgun (WGS) entry which is preliminary data.</text>
</comment>
<feature type="compositionally biased region" description="Basic and acidic residues" evidence="1">
    <location>
        <begin position="55"/>
        <end position="84"/>
    </location>
</feature>
<dbReference type="OrthoDB" id="3854688at2"/>
<sequence>MPDDVGGSPFPEGSDHGGADDEFASVVFDEAFVSAARIHEPTAQERLVAAAQARAEAEQTRTRVSPHDESPDERDGFAHGHPDDDYGPEWADDPFMEFPEGYRHRQGRWHRTVAWVLAVVMGVGVVALTVAAIYRGASSGRQQQPPPPGNSRMDPSGSSTPLRPETPRLVQPVVPRT</sequence>
<evidence type="ECO:0000313" key="4">
    <source>
        <dbReference type="Proteomes" id="UP000050867"/>
    </source>
</evidence>
<feature type="region of interest" description="Disordered" evidence="1">
    <location>
        <begin position="1"/>
        <end position="22"/>
    </location>
</feature>
<accession>A0A0T6LKK1</accession>
<evidence type="ECO:0000313" key="3">
    <source>
        <dbReference type="EMBL" id="KRV46401.1"/>
    </source>
</evidence>
<keyword evidence="2" id="KW-0472">Membrane</keyword>
<keyword evidence="4" id="KW-1185">Reference proteome</keyword>
<dbReference type="AlphaFoldDB" id="A0A0T6LKK1"/>
<protein>
    <submittedName>
        <fullName evidence="3">Uncharacterized protein</fullName>
    </submittedName>
</protein>
<feature type="region of interest" description="Disordered" evidence="1">
    <location>
        <begin position="46"/>
        <end position="92"/>
    </location>
</feature>
<evidence type="ECO:0000256" key="2">
    <source>
        <dbReference type="SAM" id="Phobius"/>
    </source>
</evidence>
<organism evidence="3 4">
    <name type="scientific">Wenjunlia vitaminophila</name>
    <name type="common">Streptomyces vitaminophilus</name>
    <dbReference type="NCBI Taxonomy" id="76728"/>
    <lineage>
        <taxon>Bacteria</taxon>
        <taxon>Bacillati</taxon>
        <taxon>Actinomycetota</taxon>
        <taxon>Actinomycetes</taxon>
        <taxon>Kitasatosporales</taxon>
        <taxon>Streptomycetaceae</taxon>
        <taxon>Wenjunlia</taxon>
    </lineage>
</organism>
<keyword evidence="2" id="KW-0812">Transmembrane</keyword>
<feature type="transmembrane region" description="Helical" evidence="2">
    <location>
        <begin position="113"/>
        <end position="134"/>
    </location>
</feature>
<dbReference type="Proteomes" id="UP000050867">
    <property type="component" value="Unassembled WGS sequence"/>
</dbReference>
<evidence type="ECO:0000256" key="1">
    <source>
        <dbReference type="SAM" id="MobiDB-lite"/>
    </source>
</evidence>
<reference evidence="3 4" key="1">
    <citation type="submission" date="2015-10" db="EMBL/GenBank/DDBJ databases">
        <title>Draft genome sequence of pyrrolomycin-producing Streptomyces vitaminophilus.</title>
        <authorList>
            <person name="Graham D.E."/>
            <person name="Mahan K.M."/>
            <person name="Klingeman D.M."/>
            <person name="Hettich R.L."/>
            <person name="Parry R.J."/>
        </authorList>
    </citation>
    <scope>NUCLEOTIDE SEQUENCE [LARGE SCALE GENOMIC DNA]</scope>
    <source>
        <strain evidence="3 4">ATCC 31673</strain>
    </source>
</reference>
<gene>
    <name evidence="3" type="ORF">AQ490_10815</name>
</gene>
<name>A0A0T6LKK1_WENVI</name>
<proteinExistence type="predicted"/>
<feature type="region of interest" description="Disordered" evidence="1">
    <location>
        <begin position="138"/>
        <end position="177"/>
    </location>
</feature>
<keyword evidence="2" id="KW-1133">Transmembrane helix</keyword>
<dbReference type="eggNOG" id="ENOG5033VMD">
    <property type="taxonomic scope" value="Bacteria"/>
</dbReference>
<dbReference type="STRING" id="76728.AQ490_10815"/>
<dbReference type="EMBL" id="LLZU01000039">
    <property type="protein sequence ID" value="KRV46401.1"/>
    <property type="molecule type" value="Genomic_DNA"/>
</dbReference>